<reference evidence="2 3" key="1">
    <citation type="submission" date="2018-02" db="EMBL/GenBank/DDBJ databases">
        <title>Complete genome of the streamlined marine actinobacterium Pontimonas salivibrio CL-TW6 adapted to coastal planktonic lifestype.</title>
        <authorList>
            <person name="Cho B.C."/>
            <person name="Hardies S.C."/>
            <person name="Jang G.I."/>
            <person name="Hwang C.Y."/>
        </authorList>
    </citation>
    <scope>NUCLEOTIDE SEQUENCE [LARGE SCALE GENOMIC DNA]</scope>
    <source>
        <strain evidence="2 3">CL-TW6</strain>
    </source>
</reference>
<accession>A0A2L2BNQ9</accession>
<keyword evidence="3" id="KW-1185">Reference proteome</keyword>
<evidence type="ECO:0000313" key="3">
    <source>
        <dbReference type="Proteomes" id="UP000243077"/>
    </source>
</evidence>
<evidence type="ECO:0000313" key="2">
    <source>
        <dbReference type="EMBL" id="AVG23309.1"/>
    </source>
</evidence>
<protein>
    <submittedName>
        <fullName evidence="2">Uncharacterized protein</fullName>
    </submittedName>
</protein>
<feature type="region of interest" description="Disordered" evidence="1">
    <location>
        <begin position="33"/>
        <end position="55"/>
    </location>
</feature>
<evidence type="ECO:0000256" key="1">
    <source>
        <dbReference type="SAM" id="MobiDB-lite"/>
    </source>
</evidence>
<dbReference type="Proteomes" id="UP000243077">
    <property type="component" value="Chromosome"/>
</dbReference>
<dbReference type="EMBL" id="CP026923">
    <property type="protein sequence ID" value="AVG23309.1"/>
    <property type="molecule type" value="Genomic_DNA"/>
</dbReference>
<organism evidence="2 3">
    <name type="scientific">Pontimonas salivibrio</name>
    <dbReference type="NCBI Taxonomy" id="1159327"/>
    <lineage>
        <taxon>Bacteria</taxon>
        <taxon>Bacillati</taxon>
        <taxon>Actinomycetota</taxon>
        <taxon>Actinomycetes</taxon>
        <taxon>Micrococcales</taxon>
        <taxon>Microbacteriaceae</taxon>
        <taxon>Pontimonas</taxon>
    </lineage>
</organism>
<proteinExistence type="predicted"/>
<dbReference type="KEGG" id="psai:C3B54_11311"/>
<dbReference type="AlphaFoldDB" id="A0A2L2BNQ9"/>
<sequence length="68" mass="7363">MVRQPGASEDGYLFWVGNTRSATTHLLRGLSGQIFPPETAEGNKSDTPGLREIPGCGRVSEVQHALRL</sequence>
<name>A0A2L2BNQ9_9MICO</name>
<gene>
    <name evidence="2" type="ORF">C3B54_11311</name>
</gene>